<dbReference type="InterPro" id="IPR007065">
    <property type="entry name" value="HPP"/>
</dbReference>
<proteinExistence type="predicted"/>
<dbReference type="OrthoDB" id="9811720at2"/>
<feature type="domain" description="HPP transmembrane region" evidence="2">
    <location>
        <begin position="16"/>
        <end position="169"/>
    </location>
</feature>
<organism evidence="3 4">
    <name type="scientific">Sphingomonas turrisvirgatae</name>
    <dbReference type="NCBI Taxonomy" id="1888892"/>
    <lineage>
        <taxon>Bacteria</taxon>
        <taxon>Pseudomonadati</taxon>
        <taxon>Pseudomonadota</taxon>
        <taxon>Alphaproteobacteria</taxon>
        <taxon>Sphingomonadales</taxon>
        <taxon>Sphingomonadaceae</taxon>
        <taxon>Sphingomonas</taxon>
    </lineage>
</organism>
<dbReference type="EMBL" id="MDDS01000032">
    <property type="protein sequence ID" value="ODP37363.1"/>
    <property type="molecule type" value="Genomic_DNA"/>
</dbReference>
<feature type="transmembrane region" description="Helical" evidence="1">
    <location>
        <begin position="137"/>
        <end position="160"/>
    </location>
</feature>
<feature type="transmembrane region" description="Helical" evidence="1">
    <location>
        <begin position="46"/>
        <end position="65"/>
    </location>
</feature>
<dbReference type="Proteomes" id="UP000094487">
    <property type="component" value="Unassembled WGS sequence"/>
</dbReference>
<dbReference type="STRING" id="1888892.BFL28_18335"/>
<dbReference type="PANTHER" id="PTHR33741">
    <property type="entry name" value="TRANSMEMBRANE PROTEIN DDB_G0269096-RELATED"/>
    <property type="match status" value="1"/>
</dbReference>
<evidence type="ECO:0000256" key="1">
    <source>
        <dbReference type="SAM" id="Phobius"/>
    </source>
</evidence>
<comment type="caution">
    <text evidence="3">The sequence shown here is derived from an EMBL/GenBank/DDBJ whole genome shotgun (WGS) entry which is preliminary data.</text>
</comment>
<feature type="transmembrane region" description="Helical" evidence="1">
    <location>
        <begin position="72"/>
        <end position="89"/>
    </location>
</feature>
<dbReference type="PANTHER" id="PTHR33741:SF5">
    <property type="entry name" value="TRANSMEMBRANE PROTEIN DDB_G0269096-RELATED"/>
    <property type="match status" value="1"/>
</dbReference>
<dbReference type="RefSeq" id="WP_069320880.1">
    <property type="nucleotide sequence ID" value="NZ_MDDS01000032.1"/>
</dbReference>
<reference evidence="3 4" key="1">
    <citation type="submission" date="2016-08" db="EMBL/GenBank/DDBJ databases">
        <title>Draft genome of the agarase producing Sphingomonas sp. MCT13.</title>
        <authorList>
            <person name="D'Andrea M.M."/>
            <person name="Rossolini G.M."/>
            <person name="Thaller M.C."/>
        </authorList>
    </citation>
    <scope>NUCLEOTIDE SEQUENCE [LARGE SCALE GENOMIC DNA]</scope>
    <source>
        <strain evidence="3 4">MCT13</strain>
    </source>
</reference>
<feature type="transmembrane region" description="Helical" evidence="1">
    <location>
        <begin position="20"/>
        <end position="40"/>
    </location>
</feature>
<name>A0A1E3LUE9_9SPHN</name>
<evidence type="ECO:0000259" key="2">
    <source>
        <dbReference type="Pfam" id="PF04982"/>
    </source>
</evidence>
<protein>
    <recommendedName>
        <fullName evidence="2">HPP transmembrane region domain-containing protein</fullName>
    </recommendedName>
</protein>
<dbReference type="Pfam" id="PF04982">
    <property type="entry name" value="TM_HPP"/>
    <property type="match status" value="1"/>
</dbReference>
<sequence length="221" mass="22610">MGWHIFQPILAGARPLDRTIACFGATICLALTTLICAWMRLPVADVPLVVASIGSAAVLVFAVPASPLAQPWSVIGGNTVSALVGIAAFKAVPDLAIATGVAVGGAIALMSLCRCLHPPGGASAMTAVIGSQAVHDAGYAFAVVPVALNAVVLVLLGVVFHRISGKSYPHKPAPAAAPPGFHLEDIDAALADMADSFDISREDLDVLLSRAEAHAVARQKR</sequence>
<accession>A0A1E3LUE9</accession>
<keyword evidence="1" id="KW-1133">Transmembrane helix</keyword>
<gene>
    <name evidence="3" type="ORF">BFL28_18335</name>
</gene>
<feature type="transmembrane region" description="Helical" evidence="1">
    <location>
        <begin position="95"/>
        <end position="116"/>
    </location>
</feature>
<evidence type="ECO:0000313" key="4">
    <source>
        <dbReference type="Proteomes" id="UP000094487"/>
    </source>
</evidence>
<dbReference type="AlphaFoldDB" id="A0A1E3LUE9"/>
<evidence type="ECO:0000313" key="3">
    <source>
        <dbReference type="EMBL" id="ODP37363.1"/>
    </source>
</evidence>
<keyword evidence="1" id="KW-0472">Membrane</keyword>
<dbReference type="InterPro" id="IPR058581">
    <property type="entry name" value="TM_HPP"/>
</dbReference>
<keyword evidence="4" id="KW-1185">Reference proteome</keyword>
<keyword evidence="1" id="KW-0812">Transmembrane</keyword>